<accession>A0ABX7B897</accession>
<name>A0ABX7B897_9PROT</name>
<protein>
    <submittedName>
        <fullName evidence="1">Uncharacterized protein</fullName>
    </submittedName>
</protein>
<dbReference type="EMBL" id="CP067420">
    <property type="protein sequence ID" value="QQP90610.1"/>
    <property type="molecule type" value="Genomic_DNA"/>
</dbReference>
<proteinExistence type="predicted"/>
<sequence length="59" mass="6349">MAERDKDGNQPLPALGALQELTLNNTSPPFDDAAACRHLHDLEPELAEADEALVLKLLG</sequence>
<gene>
    <name evidence="1" type="ORF">IGS68_05035</name>
</gene>
<evidence type="ECO:0000313" key="2">
    <source>
        <dbReference type="Proteomes" id="UP000595197"/>
    </source>
</evidence>
<keyword evidence="2" id="KW-1185">Reference proteome</keyword>
<reference evidence="1" key="1">
    <citation type="submission" date="2021-02" db="EMBL/GenBank/DDBJ databases">
        <title>Skermanella TT6 skin isolate.</title>
        <authorList>
            <person name="Lee K."/>
            <person name="Ganzorig M."/>
        </authorList>
    </citation>
    <scope>NUCLEOTIDE SEQUENCE</scope>
    <source>
        <strain evidence="1">TT6</strain>
    </source>
</reference>
<dbReference type="Proteomes" id="UP000595197">
    <property type="component" value="Chromosome"/>
</dbReference>
<organism evidence="1 2">
    <name type="scientific">Skermanella cutis</name>
    <dbReference type="NCBI Taxonomy" id="2775420"/>
    <lineage>
        <taxon>Bacteria</taxon>
        <taxon>Pseudomonadati</taxon>
        <taxon>Pseudomonadota</taxon>
        <taxon>Alphaproteobacteria</taxon>
        <taxon>Rhodospirillales</taxon>
        <taxon>Azospirillaceae</taxon>
        <taxon>Skermanella</taxon>
    </lineage>
</organism>
<dbReference type="RefSeq" id="WP_201077821.1">
    <property type="nucleotide sequence ID" value="NZ_CP067420.1"/>
</dbReference>
<evidence type="ECO:0000313" key="1">
    <source>
        <dbReference type="EMBL" id="QQP90610.1"/>
    </source>
</evidence>